<protein>
    <submittedName>
        <fullName evidence="2">Uncharacterized protein</fullName>
    </submittedName>
</protein>
<keyword evidence="1" id="KW-0472">Membrane</keyword>
<accession>A0A2P2NWN7</accession>
<sequence length="43" mass="4825">MASAVSFCLDIVLDFTSQVACLMFLSFLCHSCIFFLLVQILFS</sequence>
<evidence type="ECO:0000313" key="2">
    <source>
        <dbReference type="EMBL" id="MBX46902.1"/>
    </source>
</evidence>
<dbReference type="EMBL" id="GGEC01066418">
    <property type="protein sequence ID" value="MBX46902.1"/>
    <property type="molecule type" value="Transcribed_RNA"/>
</dbReference>
<evidence type="ECO:0000256" key="1">
    <source>
        <dbReference type="SAM" id="Phobius"/>
    </source>
</evidence>
<feature type="transmembrane region" description="Helical" evidence="1">
    <location>
        <begin position="22"/>
        <end position="42"/>
    </location>
</feature>
<dbReference type="AlphaFoldDB" id="A0A2P2NWN7"/>
<organism evidence="2">
    <name type="scientific">Rhizophora mucronata</name>
    <name type="common">Asiatic mangrove</name>
    <dbReference type="NCBI Taxonomy" id="61149"/>
    <lineage>
        <taxon>Eukaryota</taxon>
        <taxon>Viridiplantae</taxon>
        <taxon>Streptophyta</taxon>
        <taxon>Embryophyta</taxon>
        <taxon>Tracheophyta</taxon>
        <taxon>Spermatophyta</taxon>
        <taxon>Magnoliopsida</taxon>
        <taxon>eudicotyledons</taxon>
        <taxon>Gunneridae</taxon>
        <taxon>Pentapetalae</taxon>
        <taxon>rosids</taxon>
        <taxon>fabids</taxon>
        <taxon>Malpighiales</taxon>
        <taxon>Rhizophoraceae</taxon>
        <taxon>Rhizophora</taxon>
    </lineage>
</organism>
<name>A0A2P2NWN7_RHIMU</name>
<reference evidence="2" key="1">
    <citation type="submission" date="2018-02" db="EMBL/GenBank/DDBJ databases">
        <title>Rhizophora mucronata_Transcriptome.</title>
        <authorList>
            <person name="Meera S.P."/>
            <person name="Sreeshan A."/>
            <person name="Augustine A."/>
        </authorList>
    </citation>
    <scope>NUCLEOTIDE SEQUENCE</scope>
    <source>
        <tissue evidence="2">Leaf</tissue>
    </source>
</reference>
<keyword evidence="1" id="KW-0812">Transmembrane</keyword>
<proteinExistence type="predicted"/>
<keyword evidence="1" id="KW-1133">Transmembrane helix</keyword>